<sequence length="428" mass="48385">MSFKAKAVWALYSVLWYLILPLVLLRLAYRAWQAPAYGKRIFERFGLFKYQEARESIWVHAVSVGETLAAAPLVKQLQQKYPDCQIVMTTMTPTGSERVRALFGDSVFHVYAPYDFPLAVKRFFRRIRPKAVIIMETELWPNTLKIAKSQDIPVILANARLSERSANGYRRVGFVAEEMLSCLSLVAAQNEADAERFKSLGLTDDQLYVTGSIKFDIQLPENLTEQGYELRRLLGEDRDILIGASTHEGEESQLLDLYQQLKRVLPELLLVLVPRHPERFRSVGQLVIRRGLNMARRSKGDLCLPDTDVYLGDTMGELMMMYQASDVAFIGGSLIEHGGHNPMEPAALAKPILTGSHTFNFDEIMKMMVSAGSVLQIQNGIELMSEVQNVFTDADLYQTMSKAGIDVVKKNQGALKYLIELIDNELKR</sequence>
<dbReference type="PANTHER" id="PTHR42755">
    <property type="entry name" value="3-DEOXY-MANNO-OCTULOSONATE CYTIDYLYLTRANSFERASE"/>
    <property type="match status" value="1"/>
</dbReference>
<accession>A0ABP7MMS2</accession>
<dbReference type="PANTHER" id="PTHR42755:SF1">
    <property type="entry name" value="3-DEOXY-D-MANNO-OCTULOSONIC ACID TRANSFERASE, MITOCHONDRIAL-RELATED"/>
    <property type="match status" value="1"/>
</dbReference>
<gene>
    <name evidence="9" type="primary">waaA</name>
    <name evidence="9" type="ORF">GCM10022277_23320</name>
</gene>
<keyword evidence="7" id="KW-0448">Lipopolysaccharide biosynthesis</keyword>
<evidence type="ECO:0000313" key="10">
    <source>
        <dbReference type="Proteomes" id="UP001501565"/>
    </source>
</evidence>
<keyword evidence="10" id="KW-1185">Reference proteome</keyword>
<dbReference type="NCBIfam" id="NF004388">
    <property type="entry name" value="PRK05749.1-4"/>
    <property type="match status" value="1"/>
</dbReference>
<feature type="domain" description="3-deoxy-D-manno-octulosonic-acid transferase N-terminal" evidence="8">
    <location>
        <begin position="40"/>
        <end position="217"/>
    </location>
</feature>
<comment type="pathway">
    <text evidence="1 7">Bacterial outer membrane biogenesis; LPS core biosynthesis.</text>
</comment>
<dbReference type="Gene3D" id="3.40.50.11720">
    <property type="entry name" value="3-Deoxy-D-manno-octulosonic-acid transferase, N-terminal domain"/>
    <property type="match status" value="1"/>
</dbReference>
<comment type="caution">
    <text evidence="9">The sequence shown here is derived from an EMBL/GenBank/DDBJ whole genome shotgun (WGS) entry which is preliminary data.</text>
</comment>
<name>A0ABP7MMS2_9GAMM</name>
<evidence type="ECO:0000256" key="2">
    <source>
        <dbReference type="ARBA" id="ARBA00012621"/>
    </source>
</evidence>
<keyword evidence="7" id="KW-0472">Membrane</keyword>
<evidence type="ECO:0000256" key="4">
    <source>
        <dbReference type="ARBA" id="ARBA00022679"/>
    </source>
</evidence>
<keyword evidence="4 7" id="KW-0808">Transferase</keyword>
<evidence type="ECO:0000256" key="6">
    <source>
        <dbReference type="ARBA" id="ARBA00049183"/>
    </source>
</evidence>
<reference evidence="10" key="1">
    <citation type="journal article" date="2019" name="Int. J. Syst. Evol. Microbiol.">
        <title>The Global Catalogue of Microorganisms (GCM) 10K type strain sequencing project: providing services to taxonomists for standard genome sequencing and annotation.</title>
        <authorList>
            <consortium name="The Broad Institute Genomics Platform"/>
            <consortium name="The Broad Institute Genome Sequencing Center for Infectious Disease"/>
            <person name="Wu L."/>
            <person name="Ma J."/>
        </authorList>
    </citation>
    <scope>NUCLEOTIDE SEQUENCE [LARGE SCALE GENOMIC DNA]</scope>
    <source>
        <strain evidence="10">JCM 17551</strain>
    </source>
</reference>
<dbReference type="InterPro" id="IPR007507">
    <property type="entry name" value="Glycos_transf_N"/>
</dbReference>
<dbReference type="Proteomes" id="UP001501565">
    <property type="component" value="Unassembled WGS sequence"/>
</dbReference>
<dbReference type="Gene3D" id="3.40.50.2000">
    <property type="entry name" value="Glycogen Phosphorylase B"/>
    <property type="match status" value="1"/>
</dbReference>
<organism evidence="9 10">
    <name type="scientific">Litoribacillus peritrichatus</name>
    <dbReference type="NCBI Taxonomy" id="718191"/>
    <lineage>
        <taxon>Bacteria</taxon>
        <taxon>Pseudomonadati</taxon>
        <taxon>Pseudomonadota</taxon>
        <taxon>Gammaproteobacteria</taxon>
        <taxon>Oceanospirillales</taxon>
        <taxon>Oceanospirillaceae</taxon>
        <taxon>Litoribacillus</taxon>
    </lineage>
</organism>
<evidence type="ECO:0000256" key="1">
    <source>
        <dbReference type="ARBA" id="ARBA00004713"/>
    </source>
</evidence>
<dbReference type="Pfam" id="PF04413">
    <property type="entry name" value="Glycos_transf_N"/>
    <property type="match status" value="1"/>
</dbReference>
<dbReference type="GO" id="GO:0016740">
    <property type="term" value="F:transferase activity"/>
    <property type="evidence" value="ECO:0007669"/>
    <property type="project" value="UniProtKB-KW"/>
</dbReference>
<comment type="subcellular location">
    <subcellularLocation>
        <location evidence="7">Cell membrane</location>
    </subcellularLocation>
</comment>
<dbReference type="RefSeq" id="WP_344798707.1">
    <property type="nucleotide sequence ID" value="NZ_BAABBN010000007.1"/>
</dbReference>
<dbReference type="EMBL" id="BAABBN010000007">
    <property type="protein sequence ID" value="GAA3926574.1"/>
    <property type="molecule type" value="Genomic_DNA"/>
</dbReference>
<dbReference type="InterPro" id="IPR038107">
    <property type="entry name" value="Glycos_transf_N_sf"/>
</dbReference>
<evidence type="ECO:0000256" key="5">
    <source>
        <dbReference type="ARBA" id="ARBA00031445"/>
    </source>
</evidence>
<dbReference type="EC" id="2.4.99.12" evidence="2 7"/>
<comment type="function">
    <text evidence="7">Involved in lipopolysaccharide (LPS) biosynthesis. Catalyzes the transfer of 3-deoxy-D-manno-octulosonate (Kdo) residue(s) from CMP-Kdo to lipid IV(A), the tetraacyldisaccharide-1,4'-bisphosphate precursor of lipid A.</text>
</comment>
<evidence type="ECO:0000256" key="3">
    <source>
        <dbReference type="ARBA" id="ARBA00019077"/>
    </source>
</evidence>
<dbReference type="InterPro" id="IPR039901">
    <property type="entry name" value="Kdotransferase"/>
</dbReference>
<keyword evidence="7" id="KW-1003">Cell membrane</keyword>
<protein>
    <recommendedName>
        <fullName evidence="3 7">3-deoxy-D-manno-octulosonic acid transferase</fullName>
        <shortName evidence="7">Kdo transferase</shortName>
        <ecNumber evidence="2 7">2.4.99.12</ecNumber>
    </recommendedName>
    <alternativeName>
        <fullName evidence="5 7">Lipid IV(A) 3-deoxy-D-manno-octulosonic acid transferase</fullName>
    </alternativeName>
</protein>
<comment type="catalytic activity">
    <reaction evidence="6 7">
        <text>lipid IVA (E. coli) + CMP-3-deoxy-beta-D-manno-octulosonate = alpha-Kdo-(2-&gt;6)-lipid IVA (E. coli) + CMP + H(+)</text>
        <dbReference type="Rhea" id="RHEA:28066"/>
        <dbReference type="ChEBI" id="CHEBI:15378"/>
        <dbReference type="ChEBI" id="CHEBI:58603"/>
        <dbReference type="ChEBI" id="CHEBI:60364"/>
        <dbReference type="ChEBI" id="CHEBI:60377"/>
        <dbReference type="ChEBI" id="CHEBI:85987"/>
        <dbReference type="EC" id="2.4.99.12"/>
    </reaction>
</comment>
<evidence type="ECO:0000256" key="7">
    <source>
        <dbReference type="RuleBase" id="RU365103"/>
    </source>
</evidence>
<evidence type="ECO:0000259" key="8">
    <source>
        <dbReference type="Pfam" id="PF04413"/>
    </source>
</evidence>
<evidence type="ECO:0000313" key="9">
    <source>
        <dbReference type="EMBL" id="GAA3926574.1"/>
    </source>
</evidence>
<dbReference type="SUPFAM" id="SSF53756">
    <property type="entry name" value="UDP-Glycosyltransferase/glycogen phosphorylase"/>
    <property type="match status" value="1"/>
</dbReference>
<proteinExistence type="inferred from homology"/>
<comment type="similarity">
    <text evidence="7">Belongs to the glycosyltransferase group 1 family.</text>
</comment>